<sequence>MNFILTDTGLFLILFLVPVVTMILIIAAFWGGCENEKDTIKNTLLETGKYRLNKHYVINGRVDKELKEE</sequence>
<keyword evidence="1" id="KW-0472">Membrane</keyword>
<evidence type="ECO:0000256" key="1">
    <source>
        <dbReference type="SAM" id="Phobius"/>
    </source>
</evidence>
<proteinExistence type="predicted"/>
<protein>
    <submittedName>
        <fullName evidence="2">Uncharacterized protein</fullName>
    </submittedName>
</protein>
<comment type="caution">
    <text evidence="2">The sequence shown here is derived from an EMBL/GenBank/DDBJ whole genome shotgun (WGS) entry which is preliminary data.</text>
</comment>
<keyword evidence="1" id="KW-1133">Transmembrane helix</keyword>
<feature type="transmembrane region" description="Helical" evidence="1">
    <location>
        <begin position="12"/>
        <end position="31"/>
    </location>
</feature>
<evidence type="ECO:0000313" key="2">
    <source>
        <dbReference type="EMBL" id="GAG10522.1"/>
    </source>
</evidence>
<reference evidence="2" key="1">
    <citation type="journal article" date="2014" name="Front. Microbiol.">
        <title>High frequency of phylogenetically diverse reductive dehalogenase-homologous genes in deep subseafloor sedimentary metagenomes.</title>
        <authorList>
            <person name="Kawai M."/>
            <person name="Futagami T."/>
            <person name="Toyoda A."/>
            <person name="Takaki Y."/>
            <person name="Nishi S."/>
            <person name="Hori S."/>
            <person name="Arai W."/>
            <person name="Tsubouchi T."/>
            <person name="Morono Y."/>
            <person name="Uchiyama I."/>
            <person name="Ito T."/>
            <person name="Fujiyama A."/>
            <person name="Inagaki F."/>
            <person name="Takami H."/>
        </authorList>
    </citation>
    <scope>NUCLEOTIDE SEQUENCE</scope>
    <source>
        <strain evidence="2">Expedition CK06-06</strain>
    </source>
</reference>
<organism evidence="2">
    <name type="scientific">marine sediment metagenome</name>
    <dbReference type="NCBI Taxonomy" id="412755"/>
    <lineage>
        <taxon>unclassified sequences</taxon>
        <taxon>metagenomes</taxon>
        <taxon>ecological metagenomes</taxon>
    </lineage>
</organism>
<gene>
    <name evidence="2" type="ORF">S01H1_46766</name>
</gene>
<keyword evidence="1" id="KW-0812">Transmembrane</keyword>
<dbReference type="AlphaFoldDB" id="X0VH63"/>
<accession>X0VH63</accession>
<dbReference type="EMBL" id="BARS01029955">
    <property type="protein sequence ID" value="GAG10522.1"/>
    <property type="molecule type" value="Genomic_DNA"/>
</dbReference>
<name>X0VH63_9ZZZZ</name>